<name>A0ACC2VP44_9TREE</name>
<accession>A0ACC2VP44</accession>
<gene>
    <name evidence="1" type="ORF">QFC20_005352</name>
</gene>
<proteinExistence type="predicted"/>
<keyword evidence="2" id="KW-1185">Reference proteome</keyword>
<evidence type="ECO:0000313" key="1">
    <source>
        <dbReference type="EMBL" id="KAJ9100863.1"/>
    </source>
</evidence>
<protein>
    <submittedName>
        <fullName evidence="1">Uncharacterized protein</fullName>
    </submittedName>
</protein>
<organism evidence="1 2">
    <name type="scientific">Naganishia adeliensis</name>
    <dbReference type="NCBI Taxonomy" id="92952"/>
    <lineage>
        <taxon>Eukaryota</taxon>
        <taxon>Fungi</taxon>
        <taxon>Dikarya</taxon>
        <taxon>Basidiomycota</taxon>
        <taxon>Agaricomycotina</taxon>
        <taxon>Tremellomycetes</taxon>
        <taxon>Filobasidiales</taxon>
        <taxon>Filobasidiaceae</taxon>
        <taxon>Naganishia</taxon>
    </lineage>
</organism>
<reference evidence="1" key="1">
    <citation type="submission" date="2023-04" db="EMBL/GenBank/DDBJ databases">
        <title>Draft Genome sequencing of Naganishia species isolated from polar environments using Oxford Nanopore Technology.</title>
        <authorList>
            <person name="Leo P."/>
            <person name="Venkateswaran K."/>
        </authorList>
    </citation>
    <scope>NUCLEOTIDE SEQUENCE</scope>
    <source>
        <strain evidence="1">MNA-CCFEE 5262</strain>
    </source>
</reference>
<evidence type="ECO:0000313" key="2">
    <source>
        <dbReference type="Proteomes" id="UP001230649"/>
    </source>
</evidence>
<sequence>MVSRATKSEQQAAIAAGEDAAPPPAVNRGRAPANKKKNQQNAQGGPAAVEDLRPMSPMRVRGPLRHHMVPLGQKAAMDGFPPLRNHVTTSTPTFALDPQLSRETVPTSQRNVVTQSSSIGYVAENVALRTQVARLEAESRAADDARKAAEEKAGQLQHWHRSLGQVPPRGATWAWAPMEEILGLSPPSDRQDNSYVKKARVALYHWFMHTSRLALDKAHRTLAVDVGDTWRETSGTIRKMIDLSVQDAALDFAR</sequence>
<dbReference type="EMBL" id="JASBWS010000073">
    <property type="protein sequence ID" value="KAJ9100863.1"/>
    <property type="molecule type" value="Genomic_DNA"/>
</dbReference>
<dbReference type="Proteomes" id="UP001230649">
    <property type="component" value="Unassembled WGS sequence"/>
</dbReference>
<comment type="caution">
    <text evidence="1">The sequence shown here is derived from an EMBL/GenBank/DDBJ whole genome shotgun (WGS) entry which is preliminary data.</text>
</comment>